<dbReference type="PROSITE" id="PS00615">
    <property type="entry name" value="C_TYPE_LECTIN_1"/>
    <property type="match status" value="1"/>
</dbReference>
<name>A0A1B6JNY8_9HEMI</name>
<dbReference type="InterPro" id="IPR016187">
    <property type="entry name" value="CTDL_fold"/>
</dbReference>
<evidence type="ECO:0000256" key="1">
    <source>
        <dbReference type="ARBA" id="ARBA00023157"/>
    </source>
</evidence>
<feature type="domain" description="C-type lectin" evidence="2">
    <location>
        <begin position="28"/>
        <end position="143"/>
    </location>
</feature>
<evidence type="ECO:0000313" key="3">
    <source>
        <dbReference type="EMBL" id="JAT00987.1"/>
    </source>
</evidence>
<dbReference type="Pfam" id="PF00059">
    <property type="entry name" value="Lectin_C"/>
    <property type="match status" value="1"/>
</dbReference>
<dbReference type="AlphaFoldDB" id="A0A1B6JNY8"/>
<accession>A0A1B6JNY8</accession>
<protein>
    <recommendedName>
        <fullName evidence="2">C-type lectin domain-containing protein</fullName>
    </recommendedName>
</protein>
<dbReference type="Gene3D" id="3.10.100.10">
    <property type="entry name" value="Mannose-Binding Protein A, subunit A"/>
    <property type="match status" value="1"/>
</dbReference>
<dbReference type="SMART" id="SM00034">
    <property type="entry name" value="CLECT"/>
    <property type="match status" value="1"/>
</dbReference>
<evidence type="ECO:0000259" key="2">
    <source>
        <dbReference type="PROSITE" id="PS50041"/>
    </source>
</evidence>
<dbReference type="SUPFAM" id="SSF56436">
    <property type="entry name" value="C-type lectin-like"/>
    <property type="match status" value="1"/>
</dbReference>
<sequence>FFGDPLTACKLQHVSGSWAPYPGAKKRYEVVSDQLNWYGAVIDCKNRGGRLATILSDEENELARQKTKELDLIYYFWVSGINIDKNTTWMWATTGRPFTFTDWRDNQPDNWKGTEHCLMLNTKDLGHIWNDYDCLSIIHYICEYYD</sequence>
<dbReference type="InterPro" id="IPR050111">
    <property type="entry name" value="C-type_lectin/snaclec_domain"/>
</dbReference>
<proteinExistence type="predicted"/>
<dbReference type="InterPro" id="IPR001304">
    <property type="entry name" value="C-type_lectin-like"/>
</dbReference>
<dbReference type="PANTHER" id="PTHR22803">
    <property type="entry name" value="MANNOSE, PHOSPHOLIPASE, LECTIN RECEPTOR RELATED"/>
    <property type="match status" value="1"/>
</dbReference>
<feature type="non-terminal residue" evidence="3">
    <location>
        <position position="1"/>
    </location>
</feature>
<gene>
    <name evidence="3" type="ORF">g.16427</name>
</gene>
<organism evidence="3">
    <name type="scientific">Homalodisca liturata</name>
    <dbReference type="NCBI Taxonomy" id="320908"/>
    <lineage>
        <taxon>Eukaryota</taxon>
        <taxon>Metazoa</taxon>
        <taxon>Ecdysozoa</taxon>
        <taxon>Arthropoda</taxon>
        <taxon>Hexapoda</taxon>
        <taxon>Insecta</taxon>
        <taxon>Pterygota</taxon>
        <taxon>Neoptera</taxon>
        <taxon>Paraneoptera</taxon>
        <taxon>Hemiptera</taxon>
        <taxon>Auchenorrhyncha</taxon>
        <taxon>Membracoidea</taxon>
        <taxon>Cicadellidae</taxon>
        <taxon>Cicadellinae</taxon>
        <taxon>Proconiini</taxon>
        <taxon>Homalodisca</taxon>
    </lineage>
</organism>
<reference evidence="3" key="1">
    <citation type="submission" date="2015-11" db="EMBL/GenBank/DDBJ databases">
        <title>De novo transcriptome assembly of four potential Pierce s Disease insect vectors from Arizona vineyards.</title>
        <authorList>
            <person name="Tassone E.E."/>
        </authorList>
    </citation>
    <scope>NUCLEOTIDE SEQUENCE</scope>
</reference>
<dbReference type="EMBL" id="GECU01006720">
    <property type="protein sequence ID" value="JAT00987.1"/>
    <property type="molecule type" value="Transcribed_RNA"/>
</dbReference>
<keyword evidence="1" id="KW-1015">Disulfide bond</keyword>
<dbReference type="PROSITE" id="PS50041">
    <property type="entry name" value="C_TYPE_LECTIN_2"/>
    <property type="match status" value="1"/>
</dbReference>
<dbReference type="InterPro" id="IPR018378">
    <property type="entry name" value="C-type_lectin_CS"/>
</dbReference>
<dbReference type="InterPro" id="IPR016186">
    <property type="entry name" value="C-type_lectin-like/link_sf"/>
</dbReference>
<dbReference type="CDD" id="cd00037">
    <property type="entry name" value="CLECT"/>
    <property type="match status" value="1"/>
</dbReference>